<dbReference type="HOGENOM" id="CLU_598658_0_0_1"/>
<proteinExistence type="predicted"/>
<protein>
    <submittedName>
        <fullName evidence="1">Uncharacterized protein</fullName>
    </submittedName>
</protein>
<evidence type="ECO:0000313" key="2">
    <source>
        <dbReference type="Proteomes" id="UP000053257"/>
    </source>
</evidence>
<keyword evidence="2" id="KW-1185">Reference proteome</keyword>
<evidence type="ECO:0000313" key="1">
    <source>
        <dbReference type="EMBL" id="KIP06067.1"/>
    </source>
</evidence>
<accession>A0A0C3S6A1</accession>
<organism evidence="1 2">
    <name type="scientific">Phlebiopsis gigantea (strain 11061_1 CR5-6)</name>
    <name type="common">White-rot fungus</name>
    <name type="synonym">Peniophora gigantea</name>
    <dbReference type="NCBI Taxonomy" id="745531"/>
    <lineage>
        <taxon>Eukaryota</taxon>
        <taxon>Fungi</taxon>
        <taxon>Dikarya</taxon>
        <taxon>Basidiomycota</taxon>
        <taxon>Agaricomycotina</taxon>
        <taxon>Agaricomycetes</taxon>
        <taxon>Polyporales</taxon>
        <taxon>Phanerochaetaceae</taxon>
        <taxon>Phlebiopsis</taxon>
    </lineage>
</organism>
<sequence length="457" mass="51350">MDYESEAARLRLIDISAPSKGAQLPAELLEVVLQHISQIRPQLFWRVEIRSPQKFLAFAALVRSSDAAVPWSLRLVVNFIELTVESSSRPWIYHIWALLRDVALPNFEGIELNIKGVYHGKEVEVGRRKHDGWRLDIGFPRTLPSAHPLHLRSLSARSLTFRSHQTLLRCLTCYDTEKIGCFNVQWPGRSAVSAPAGGPLSRLSAYPPNTINGLRCTPILPLIWRLVTTQLSAPGAARHPLYISTLQIDAVMGILHLCDGKAKEGYYNLQVYTGVCCLISDPMRSSFPDPTDCAMKRLRCEADNHILMMQVKSSGTVSRICLTMNNPYTFLSSSNILPSDQSTAAPVALDSMLTRFDRQCESLGDTLCKVVIAYLPLNSDYEIPQGQLAETMRKFRDQMPIMAGRHRLGFRRSRRTRLELSSANLEDTTYEHAFEQGGQYWTNISLYFQPPPASTAS</sequence>
<dbReference type="Proteomes" id="UP000053257">
    <property type="component" value="Unassembled WGS sequence"/>
</dbReference>
<dbReference type="AlphaFoldDB" id="A0A0C3S6A1"/>
<reference evidence="1 2" key="1">
    <citation type="journal article" date="2014" name="PLoS Genet.">
        <title>Analysis of the Phlebiopsis gigantea genome, transcriptome and secretome provides insight into its pioneer colonization strategies of wood.</title>
        <authorList>
            <person name="Hori C."/>
            <person name="Ishida T."/>
            <person name="Igarashi K."/>
            <person name="Samejima M."/>
            <person name="Suzuki H."/>
            <person name="Master E."/>
            <person name="Ferreira P."/>
            <person name="Ruiz-Duenas F.J."/>
            <person name="Held B."/>
            <person name="Canessa P."/>
            <person name="Larrondo L.F."/>
            <person name="Schmoll M."/>
            <person name="Druzhinina I.S."/>
            <person name="Kubicek C.P."/>
            <person name="Gaskell J.A."/>
            <person name="Kersten P."/>
            <person name="St John F."/>
            <person name="Glasner J."/>
            <person name="Sabat G."/>
            <person name="Splinter BonDurant S."/>
            <person name="Syed K."/>
            <person name="Yadav J."/>
            <person name="Mgbeahuruike A.C."/>
            <person name="Kovalchuk A."/>
            <person name="Asiegbu F.O."/>
            <person name="Lackner G."/>
            <person name="Hoffmeister D."/>
            <person name="Rencoret J."/>
            <person name="Gutierrez A."/>
            <person name="Sun H."/>
            <person name="Lindquist E."/>
            <person name="Barry K."/>
            <person name="Riley R."/>
            <person name="Grigoriev I.V."/>
            <person name="Henrissat B."/>
            <person name="Kues U."/>
            <person name="Berka R.M."/>
            <person name="Martinez A.T."/>
            <person name="Covert S.F."/>
            <person name="Blanchette R.A."/>
            <person name="Cullen D."/>
        </authorList>
    </citation>
    <scope>NUCLEOTIDE SEQUENCE [LARGE SCALE GENOMIC DNA]</scope>
    <source>
        <strain evidence="1 2">11061_1 CR5-6</strain>
    </source>
</reference>
<gene>
    <name evidence="1" type="ORF">PHLGIDRAFT_119265</name>
</gene>
<dbReference type="EMBL" id="KN840526">
    <property type="protein sequence ID" value="KIP06067.1"/>
    <property type="molecule type" value="Genomic_DNA"/>
</dbReference>
<name>A0A0C3S6A1_PHLG1</name>